<feature type="active site" description="Nucleophile" evidence="6">
    <location>
        <position position="64"/>
    </location>
</feature>
<sequence length="424" mass="46729">MERSGSLLQPPTYGKSITILSIDGGGIRGIIPSVILAFLESELQKLDGEDARLADYFDVISGTSTGGLVTAMLTAPNENNRPLFAAKDIKDFYLENCPKIFPQHSHYLLGSAEKIVKAVKGPKYDGKYLHNLLNEKLGDTKLHQTLTNVVIPTFDIKLLQPTIFSSYAIKQHPNLNANLRDICIGTSAAPTYLPAHYFETQDSDGCIRPFNLIDGGVAANNPALVAISQVTGEVTRGNTDFFPMQPWEYNRFIVLSLGTGTAKEEGTYDANQAAKWGILGWLSSGGSTPLVDVFTQASSDMVDFHLSTLFQALQSEDNYLRIQDDTLTGDLCSVDIATEENLQNLVEVGENLLKKPVTRVNLQTGVCQPLNMGTNEEALKRLAKTLSDEKRLRDVMSPNVHKSKIRRLSSFRTFSQTERIRAKN</sequence>
<dbReference type="Proteomes" id="UP001161247">
    <property type="component" value="Chromosome 8"/>
</dbReference>
<reference evidence="9" key="1">
    <citation type="submission" date="2023-03" db="EMBL/GenBank/DDBJ databases">
        <authorList>
            <person name="Julca I."/>
        </authorList>
    </citation>
    <scope>NUCLEOTIDE SEQUENCE</scope>
</reference>
<comment type="domain">
    <text evidence="7">The nitrogen atoms of the two glycine residues in the GGXR motif define the oxyanion hole, and stabilize the oxyanion that forms during the nucleophilic attack by the catalytic serine during substrate cleavage.</text>
</comment>
<dbReference type="Pfam" id="PF01734">
    <property type="entry name" value="Patatin"/>
    <property type="match status" value="1"/>
</dbReference>
<name>A0AAV1E7Y2_OLDCO</name>
<dbReference type="CDD" id="cd07214">
    <property type="entry name" value="Pat17_isozyme_like"/>
    <property type="match status" value="1"/>
</dbReference>
<dbReference type="PROSITE" id="PS51635">
    <property type="entry name" value="PNPLA"/>
    <property type="match status" value="1"/>
</dbReference>
<dbReference type="PANTHER" id="PTHR32176">
    <property type="entry name" value="XYLOSE ISOMERASE"/>
    <property type="match status" value="1"/>
</dbReference>
<feature type="short sequence motif" description="GXSXG" evidence="6">
    <location>
        <begin position="62"/>
        <end position="66"/>
    </location>
</feature>
<dbReference type="SUPFAM" id="SSF52151">
    <property type="entry name" value="FabD/lysophospholipase-like"/>
    <property type="match status" value="1"/>
</dbReference>
<dbReference type="PANTHER" id="PTHR32176:SF109">
    <property type="entry name" value="PATATIN-LIKE PROTEIN 2"/>
    <property type="match status" value="1"/>
</dbReference>
<keyword evidence="4 6" id="KW-0442">Lipid degradation</keyword>
<dbReference type="GO" id="GO:0016042">
    <property type="term" value="P:lipid catabolic process"/>
    <property type="evidence" value="ECO:0007669"/>
    <property type="project" value="UniProtKB-UniRule"/>
</dbReference>
<dbReference type="Gene3D" id="3.40.1090.10">
    <property type="entry name" value="Cytosolic phospholipase A2 catalytic domain"/>
    <property type="match status" value="1"/>
</dbReference>
<keyword evidence="10" id="KW-1185">Reference proteome</keyword>
<evidence type="ECO:0000256" key="7">
    <source>
        <dbReference type="RuleBase" id="RU361262"/>
    </source>
</evidence>
<keyword evidence="3" id="KW-0611">Plant defense</keyword>
<dbReference type="EC" id="3.1.1.-" evidence="7"/>
<feature type="short sequence motif" description="GXGXXG" evidence="6">
    <location>
        <begin position="24"/>
        <end position="29"/>
    </location>
</feature>
<dbReference type="EMBL" id="OX459125">
    <property type="protein sequence ID" value="CAI9115766.1"/>
    <property type="molecule type" value="Genomic_DNA"/>
</dbReference>
<proteinExistence type="inferred from homology"/>
<accession>A0AAV1E7Y2</accession>
<keyword evidence="5 6" id="KW-0443">Lipid metabolism</keyword>
<evidence type="ECO:0000256" key="5">
    <source>
        <dbReference type="ARBA" id="ARBA00023098"/>
    </source>
</evidence>
<dbReference type="GO" id="GO:0004620">
    <property type="term" value="F:phospholipase activity"/>
    <property type="evidence" value="ECO:0007669"/>
    <property type="project" value="TreeGrafter"/>
</dbReference>
<keyword evidence="2 6" id="KW-0378">Hydrolase</keyword>
<evidence type="ECO:0000313" key="10">
    <source>
        <dbReference type="Proteomes" id="UP001161247"/>
    </source>
</evidence>
<dbReference type="GO" id="GO:0006952">
    <property type="term" value="P:defense response"/>
    <property type="evidence" value="ECO:0007669"/>
    <property type="project" value="UniProtKB-KW"/>
</dbReference>
<evidence type="ECO:0000256" key="4">
    <source>
        <dbReference type="ARBA" id="ARBA00022963"/>
    </source>
</evidence>
<dbReference type="FunFam" id="3.40.1090.10:FF:000005">
    <property type="entry name" value="Patatin"/>
    <property type="match status" value="1"/>
</dbReference>
<dbReference type="AlphaFoldDB" id="A0AAV1E7Y2"/>
<feature type="short sequence motif" description="DGA/G" evidence="6">
    <location>
        <begin position="214"/>
        <end position="216"/>
    </location>
</feature>
<comment type="similarity">
    <text evidence="1 7">Belongs to the patatin family.</text>
</comment>
<evidence type="ECO:0000256" key="1">
    <source>
        <dbReference type="ARBA" id="ARBA00010240"/>
    </source>
</evidence>
<evidence type="ECO:0000256" key="2">
    <source>
        <dbReference type="ARBA" id="ARBA00022801"/>
    </source>
</evidence>
<dbReference type="InterPro" id="IPR016035">
    <property type="entry name" value="Acyl_Trfase/lysoPLipase"/>
</dbReference>
<feature type="active site" description="Proton acceptor" evidence="6">
    <location>
        <position position="214"/>
    </location>
</feature>
<gene>
    <name evidence="9" type="ORF">OLC1_LOCUS22229</name>
</gene>
<dbReference type="GO" id="GO:0047372">
    <property type="term" value="F:monoacylglycerol lipase activity"/>
    <property type="evidence" value="ECO:0007669"/>
    <property type="project" value="TreeGrafter"/>
</dbReference>
<evidence type="ECO:0000313" key="9">
    <source>
        <dbReference type="EMBL" id="CAI9115766.1"/>
    </source>
</evidence>
<organism evidence="9 10">
    <name type="scientific">Oldenlandia corymbosa var. corymbosa</name>
    <dbReference type="NCBI Taxonomy" id="529605"/>
    <lineage>
        <taxon>Eukaryota</taxon>
        <taxon>Viridiplantae</taxon>
        <taxon>Streptophyta</taxon>
        <taxon>Embryophyta</taxon>
        <taxon>Tracheophyta</taxon>
        <taxon>Spermatophyta</taxon>
        <taxon>Magnoliopsida</taxon>
        <taxon>eudicotyledons</taxon>
        <taxon>Gunneridae</taxon>
        <taxon>Pentapetalae</taxon>
        <taxon>asterids</taxon>
        <taxon>lamiids</taxon>
        <taxon>Gentianales</taxon>
        <taxon>Rubiaceae</taxon>
        <taxon>Rubioideae</taxon>
        <taxon>Spermacoceae</taxon>
        <taxon>Hedyotis-Oldenlandia complex</taxon>
        <taxon>Oldenlandia</taxon>
    </lineage>
</organism>
<evidence type="ECO:0000259" key="8">
    <source>
        <dbReference type="PROSITE" id="PS51635"/>
    </source>
</evidence>
<feature type="domain" description="PNPLA" evidence="8">
    <location>
        <begin position="20"/>
        <end position="227"/>
    </location>
</feature>
<evidence type="ECO:0000256" key="3">
    <source>
        <dbReference type="ARBA" id="ARBA00022821"/>
    </source>
</evidence>
<comment type="function">
    <text evidence="7">Lipolytic acyl hydrolase (LAH).</text>
</comment>
<dbReference type="InterPro" id="IPR002641">
    <property type="entry name" value="PNPLA_dom"/>
</dbReference>
<protein>
    <recommendedName>
        <fullName evidence="7">Patatin</fullName>
        <ecNumber evidence="7">3.1.1.-</ecNumber>
    </recommendedName>
</protein>
<evidence type="ECO:0000256" key="6">
    <source>
        <dbReference type="PROSITE-ProRule" id="PRU01161"/>
    </source>
</evidence>